<evidence type="ECO:0008006" key="3">
    <source>
        <dbReference type="Google" id="ProtNLM"/>
    </source>
</evidence>
<gene>
    <name evidence="2" type="ORF">MNBD_GAMMA14-2285</name>
</gene>
<evidence type="ECO:0000256" key="1">
    <source>
        <dbReference type="SAM" id="Phobius"/>
    </source>
</evidence>
<organism evidence="2">
    <name type="scientific">hydrothermal vent metagenome</name>
    <dbReference type="NCBI Taxonomy" id="652676"/>
    <lineage>
        <taxon>unclassified sequences</taxon>
        <taxon>metagenomes</taxon>
        <taxon>ecological metagenomes</taxon>
    </lineage>
</organism>
<reference evidence="2" key="1">
    <citation type="submission" date="2018-06" db="EMBL/GenBank/DDBJ databases">
        <authorList>
            <person name="Zhirakovskaya E."/>
        </authorList>
    </citation>
    <scope>NUCLEOTIDE SEQUENCE</scope>
</reference>
<feature type="transmembrane region" description="Helical" evidence="1">
    <location>
        <begin position="54"/>
        <end position="78"/>
    </location>
</feature>
<sequence>MRMIRKKFTSYVMAGALALAAVSLPVIANAGDYAFDNPNDAPTGGEMLADAFMVRPLMVVGTVLTTAAFIVTLPFSAIGGNVDEAADRLVKEPARYTFTRPLGQL</sequence>
<dbReference type="AlphaFoldDB" id="A0A3B0Z7N1"/>
<keyword evidence="1" id="KW-0472">Membrane</keyword>
<protein>
    <recommendedName>
        <fullName evidence="3">Multidrug transporter</fullName>
    </recommendedName>
</protein>
<dbReference type="EMBL" id="UOFM01000559">
    <property type="protein sequence ID" value="VAW83552.1"/>
    <property type="molecule type" value="Genomic_DNA"/>
</dbReference>
<name>A0A3B0Z7N1_9ZZZZ</name>
<proteinExistence type="predicted"/>
<accession>A0A3B0Z7N1</accession>
<evidence type="ECO:0000313" key="2">
    <source>
        <dbReference type="EMBL" id="VAW83552.1"/>
    </source>
</evidence>
<keyword evidence="1" id="KW-0812">Transmembrane</keyword>
<keyword evidence="1" id="KW-1133">Transmembrane helix</keyword>